<dbReference type="EMBL" id="AP024355">
    <property type="protein sequence ID" value="BCR06321.1"/>
    <property type="molecule type" value="Genomic_DNA"/>
</dbReference>
<evidence type="ECO:0000313" key="2">
    <source>
        <dbReference type="Proteomes" id="UP001319827"/>
    </source>
</evidence>
<gene>
    <name evidence="1" type="ORF">DESUT3_33900</name>
</gene>
<organism evidence="1 2">
    <name type="scientific">Desulfuromonas versatilis</name>
    <dbReference type="NCBI Taxonomy" id="2802975"/>
    <lineage>
        <taxon>Bacteria</taxon>
        <taxon>Pseudomonadati</taxon>
        <taxon>Thermodesulfobacteriota</taxon>
        <taxon>Desulfuromonadia</taxon>
        <taxon>Desulfuromonadales</taxon>
        <taxon>Desulfuromonadaceae</taxon>
        <taxon>Desulfuromonas</taxon>
    </lineage>
</organism>
<sequence>MYENKEQYETLVREKVVLLEWSLGHRIHHQDTGSCPRCGSWGQFDIQGLGFAAGIGNSIYYSTVYDEWRCRVCDYRMCA</sequence>
<reference evidence="1 2" key="1">
    <citation type="journal article" date="2016" name="C (Basel)">
        <title>Selective Growth of and Electricity Production by Marine Exoelectrogenic Bacteria in Self-Aggregated Hydrogel of Microbially Reduced Graphene Oxide.</title>
        <authorList>
            <person name="Yoshida N."/>
            <person name="Goto Y."/>
            <person name="Miyata Y."/>
        </authorList>
    </citation>
    <scope>NUCLEOTIDE SEQUENCE [LARGE SCALE GENOMIC DNA]</scope>
    <source>
        <strain evidence="1 2">NIT-T3</strain>
    </source>
</reference>
<name>A0ABM8HWD5_9BACT</name>
<dbReference type="RefSeq" id="WP_221249694.1">
    <property type="nucleotide sequence ID" value="NZ_AP024355.1"/>
</dbReference>
<dbReference type="Proteomes" id="UP001319827">
    <property type="component" value="Chromosome"/>
</dbReference>
<reference evidence="1 2" key="2">
    <citation type="journal article" date="2021" name="Int. J. Syst. Evol. Microbiol.">
        <title>Isolation and Polyphasic Characterization of Desulfuromonas versatilis sp. Nov., an Electrogenic Bacteria Capable of Versatile Metabolism Isolated from a Graphene Oxide-Reducing Enrichment Culture.</title>
        <authorList>
            <person name="Xie L."/>
            <person name="Yoshida N."/>
            <person name="Ishii S."/>
            <person name="Meng L."/>
        </authorList>
    </citation>
    <scope>NUCLEOTIDE SEQUENCE [LARGE SCALE GENOMIC DNA]</scope>
    <source>
        <strain evidence="1 2">NIT-T3</strain>
    </source>
</reference>
<evidence type="ECO:0000313" key="1">
    <source>
        <dbReference type="EMBL" id="BCR06321.1"/>
    </source>
</evidence>
<protein>
    <submittedName>
        <fullName evidence="1">Uncharacterized protein</fullName>
    </submittedName>
</protein>
<accession>A0ABM8HWD5</accession>
<keyword evidence="2" id="KW-1185">Reference proteome</keyword>
<proteinExistence type="predicted"/>